<dbReference type="EMBL" id="JAAALK010000283">
    <property type="protein sequence ID" value="KAG8076613.1"/>
    <property type="molecule type" value="Genomic_DNA"/>
</dbReference>
<reference evidence="1" key="2">
    <citation type="submission" date="2021-02" db="EMBL/GenBank/DDBJ databases">
        <authorList>
            <person name="Kimball J.A."/>
            <person name="Haas M.W."/>
            <person name="Macchietto M."/>
            <person name="Kono T."/>
            <person name="Duquette J."/>
            <person name="Shao M."/>
        </authorList>
    </citation>
    <scope>NUCLEOTIDE SEQUENCE</scope>
    <source>
        <tissue evidence="1">Fresh leaf tissue</tissue>
    </source>
</reference>
<gene>
    <name evidence="1" type="ORF">GUJ93_ZPchr0006g41993</name>
</gene>
<proteinExistence type="predicted"/>
<organism evidence="1 2">
    <name type="scientific">Zizania palustris</name>
    <name type="common">Northern wild rice</name>
    <dbReference type="NCBI Taxonomy" id="103762"/>
    <lineage>
        <taxon>Eukaryota</taxon>
        <taxon>Viridiplantae</taxon>
        <taxon>Streptophyta</taxon>
        <taxon>Embryophyta</taxon>
        <taxon>Tracheophyta</taxon>
        <taxon>Spermatophyta</taxon>
        <taxon>Magnoliopsida</taxon>
        <taxon>Liliopsida</taxon>
        <taxon>Poales</taxon>
        <taxon>Poaceae</taxon>
        <taxon>BOP clade</taxon>
        <taxon>Oryzoideae</taxon>
        <taxon>Oryzeae</taxon>
        <taxon>Zizaniinae</taxon>
        <taxon>Zizania</taxon>
    </lineage>
</organism>
<evidence type="ECO:0000313" key="2">
    <source>
        <dbReference type="Proteomes" id="UP000729402"/>
    </source>
</evidence>
<name>A0A8J5TAN6_ZIZPA</name>
<comment type="caution">
    <text evidence="1">The sequence shown here is derived from an EMBL/GenBank/DDBJ whole genome shotgun (WGS) entry which is preliminary data.</text>
</comment>
<accession>A0A8J5TAN6</accession>
<reference evidence="1" key="1">
    <citation type="journal article" date="2021" name="bioRxiv">
        <title>Whole Genome Assembly and Annotation of Northern Wild Rice, Zizania palustris L., Supports a Whole Genome Duplication in the Zizania Genus.</title>
        <authorList>
            <person name="Haas M."/>
            <person name="Kono T."/>
            <person name="Macchietto M."/>
            <person name="Millas R."/>
            <person name="McGilp L."/>
            <person name="Shao M."/>
            <person name="Duquette J."/>
            <person name="Hirsch C.N."/>
            <person name="Kimball J."/>
        </authorList>
    </citation>
    <scope>NUCLEOTIDE SEQUENCE</scope>
    <source>
        <tissue evidence="1">Fresh leaf tissue</tissue>
    </source>
</reference>
<protein>
    <submittedName>
        <fullName evidence="1">Uncharacterized protein</fullName>
    </submittedName>
</protein>
<dbReference type="OrthoDB" id="1680361at2759"/>
<keyword evidence="2" id="KW-1185">Reference proteome</keyword>
<dbReference type="AlphaFoldDB" id="A0A8J5TAN6"/>
<dbReference type="Proteomes" id="UP000729402">
    <property type="component" value="Unassembled WGS sequence"/>
</dbReference>
<sequence length="139" mass="15082">MCDPVLEPLPAPHAAWRFVGAGGGMVAVLFHHIVGDLTAGKPTVAKLHDTYTLETATQAIPSSSTKAPLIIGDYNWNFLVNGAMMFHATTNSTFAGILCTEEAHRPVNCETVSKWVLKNGAESKNMNWYVSGLKLHYLV</sequence>
<evidence type="ECO:0000313" key="1">
    <source>
        <dbReference type="EMBL" id="KAG8076613.1"/>
    </source>
</evidence>